<protein>
    <submittedName>
        <fullName evidence="2">Uncharacterized protein</fullName>
    </submittedName>
</protein>
<dbReference type="PRINTS" id="PR01217">
    <property type="entry name" value="PRICHEXTENSN"/>
</dbReference>
<evidence type="ECO:0000313" key="2">
    <source>
        <dbReference type="EMBL" id="ANV78779.1"/>
    </source>
</evidence>
<reference evidence="2" key="3">
    <citation type="submission" date="2015-12" db="EMBL/GenBank/DDBJ databases">
        <authorList>
            <person name="Shamseldin A."/>
            <person name="Moawad H."/>
            <person name="Abd El-Rahim W.M."/>
            <person name="Sadowsky M.J."/>
        </authorList>
    </citation>
    <scope>NUCLEOTIDE SEQUENCE</scope>
</reference>
<dbReference type="AlphaFoldDB" id="A0A1B1T917"/>
<proteinExistence type="predicted"/>
<accession>A0A1B1T917</accession>
<feature type="compositionally biased region" description="Basic residues" evidence="1">
    <location>
        <begin position="43"/>
        <end position="77"/>
    </location>
</feature>
<reference evidence="3" key="1">
    <citation type="submission" date="2014-11" db="EMBL/GenBank/DDBJ databases">
        <authorList>
            <person name="Zhu J."/>
            <person name="Qi W."/>
            <person name="Song R."/>
        </authorList>
    </citation>
    <scope>NUCLEOTIDE SEQUENCE</scope>
</reference>
<sequence>MADNSTPPPPPPPPSPPKATPPPPPPSPPKAKPKTRPPSSPKAKPKTIPKRVKKPLPRKKAAEKRPKKKKSRGPRLRLKIRSAKIDSEVDEYKDRLGWVTASSDIIPIEEEKKKEPETMLHQCSMCGSRMTIPRPKRERYKVICSYPECGHEDMIGI</sequence>
<feature type="region of interest" description="Disordered" evidence="1">
    <location>
        <begin position="1"/>
        <end position="77"/>
    </location>
</feature>
<dbReference type="EMBL" id="KP211801">
    <property type="protein sequence ID" value="ANV78779.1"/>
    <property type="molecule type" value="Genomic_DNA"/>
</dbReference>
<name>A0A1B1T917_9ARCH</name>
<organism evidence="2">
    <name type="scientific">uncultured Poseidoniia archaeon</name>
    <dbReference type="NCBI Taxonomy" id="1697135"/>
    <lineage>
        <taxon>Archaea</taxon>
        <taxon>Methanobacteriati</taxon>
        <taxon>Thermoplasmatota</taxon>
        <taxon>Candidatus Poseidoniia</taxon>
        <taxon>environmental samples</taxon>
    </lineage>
</organism>
<evidence type="ECO:0000256" key="1">
    <source>
        <dbReference type="SAM" id="MobiDB-lite"/>
    </source>
</evidence>
<reference evidence="2" key="2">
    <citation type="journal article" date="2015" name="ISME J.">
        <title>A new class of marine Euryarchaeota group II from the Mediterranean deep chlorophyll maximum.</title>
        <authorList>
            <person name="Martin-Cuadrado A.B."/>
            <person name="Garcia-Heredia I."/>
            <person name="Molto A.G."/>
            <person name="Lopez-Ubeda R."/>
            <person name="Kimes N."/>
            <person name="Lopez-Garcia P."/>
            <person name="Moreira D."/>
            <person name="Rodriguez-Valera F."/>
        </authorList>
    </citation>
    <scope>NUCLEOTIDE SEQUENCE</scope>
</reference>
<evidence type="ECO:0000313" key="3">
    <source>
        <dbReference type="EMBL" id="ANV78910.1"/>
    </source>
</evidence>
<feature type="compositionally biased region" description="Pro residues" evidence="1">
    <location>
        <begin position="1"/>
        <end position="40"/>
    </location>
</feature>
<dbReference type="EMBL" id="KP211803">
    <property type="protein sequence ID" value="ANV78910.1"/>
    <property type="molecule type" value="Genomic_DNA"/>
</dbReference>